<accession>K9ZWN8</accession>
<organism evidence="1 2">
    <name type="scientific">Deinococcus peraridilitoris (strain DSM 19664 / LMG 22246 / CIP 109416 / KR-200)</name>
    <dbReference type="NCBI Taxonomy" id="937777"/>
    <lineage>
        <taxon>Bacteria</taxon>
        <taxon>Thermotogati</taxon>
        <taxon>Deinococcota</taxon>
        <taxon>Deinococci</taxon>
        <taxon>Deinococcales</taxon>
        <taxon>Deinococcaceae</taxon>
        <taxon>Deinococcus</taxon>
    </lineage>
</organism>
<name>K9ZWN8_DEIPD</name>
<reference evidence="2" key="1">
    <citation type="submission" date="2012-03" db="EMBL/GenBank/DDBJ databases">
        <title>Complete sequence of chromosome of Deinococcus peraridilitoris DSM 19664.</title>
        <authorList>
            <person name="Lucas S."/>
            <person name="Copeland A."/>
            <person name="Lapidus A."/>
            <person name="Glavina del Rio T."/>
            <person name="Dalin E."/>
            <person name="Tice H."/>
            <person name="Bruce D."/>
            <person name="Goodwin L."/>
            <person name="Pitluck S."/>
            <person name="Peters L."/>
            <person name="Mikhailova N."/>
            <person name="Lu M."/>
            <person name="Kyrpides N."/>
            <person name="Mavromatis K."/>
            <person name="Ivanova N."/>
            <person name="Brettin T."/>
            <person name="Detter J.C."/>
            <person name="Han C."/>
            <person name="Larimer F."/>
            <person name="Land M."/>
            <person name="Hauser L."/>
            <person name="Markowitz V."/>
            <person name="Cheng J.-F."/>
            <person name="Hugenholtz P."/>
            <person name="Woyke T."/>
            <person name="Wu D."/>
            <person name="Pukall R."/>
            <person name="Steenblock K."/>
            <person name="Brambilla E."/>
            <person name="Klenk H.-P."/>
            <person name="Eisen J.A."/>
        </authorList>
    </citation>
    <scope>NUCLEOTIDE SEQUENCE [LARGE SCALE GENOMIC DNA]</scope>
    <source>
        <strain evidence="2">DSM 19664 / LMG 22246 / CIP 109416 / KR-200</strain>
    </source>
</reference>
<dbReference type="Proteomes" id="UP000010467">
    <property type="component" value="Chromosome"/>
</dbReference>
<proteinExistence type="predicted"/>
<protein>
    <submittedName>
        <fullName evidence="1">Uncharacterized protein</fullName>
    </submittedName>
</protein>
<evidence type="ECO:0000313" key="1">
    <source>
        <dbReference type="EMBL" id="AFZ66063.1"/>
    </source>
</evidence>
<dbReference type="STRING" id="937777.Deipe_0467"/>
<keyword evidence="2" id="KW-1185">Reference proteome</keyword>
<evidence type="ECO:0000313" key="2">
    <source>
        <dbReference type="Proteomes" id="UP000010467"/>
    </source>
</evidence>
<dbReference type="EMBL" id="CP003382">
    <property type="protein sequence ID" value="AFZ66063.1"/>
    <property type="molecule type" value="Genomic_DNA"/>
</dbReference>
<dbReference type="HOGENOM" id="CLU_2355097_0_0_0"/>
<sequence>MYLAPLPIFERRRHASNATIAWILSNQWAKEVKGTPEDFMPAFAQLEDAIGGHYPPDVARAIQIALRRKLITQDGLDHLDSDAVKASLNALRKEAL</sequence>
<dbReference type="KEGG" id="dpd:Deipe_0467"/>
<dbReference type="AlphaFoldDB" id="K9ZWN8"/>
<gene>
    <name evidence="1" type="ordered locus">Deipe_0467</name>
</gene>
<dbReference type="PATRIC" id="fig|937777.3.peg.473"/>